<comment type="caution">
    <text evidence="3">The sequence shown here is derived from an EMBL/GenBank/DDBJ whole genome shotgun (WGS) entry which is preliminary data.</text>
</comment>
<name>A0A2B4SQC9_STYPI</name>
<evidence type="ECO:0000256" key="2">
    <source>
        <dbReference type="SAM" id="SignalP"/>
    </source>
</evidence>
<gene>
    <name evidence="3" type="ORF">AWC38_SpisGene3599</name>
</gene>
<evidence type="ECO:0000313" key="4">
    <source>
        <dbReference type="Proteomes" id="UP000225706"/>
    </source>
</evidence>
<feature type="compositionally biased region" description="Basic and acidic residues" evidence="1">
    <location>
        <begin position="333"/>
        <end position="348"/>
    </location>
</feature>
<dbReference type="EMBL" id="LSMT01000034">
    <property type="protein sequence ID" value="PFX31576.1"/>
    <property type="molecule type" value="Genomic_DNA"/>
</dbReference>
<feature type="compositionally biased region" description="Polar residues" evidence="1">
    <location>
        <begin position="270"/>
        <end position="293"/>
    </location>
</feature>
<evidence type="ECO:0000313" key="3">
    <source>
        <dbReference type="EMBL" id="PFX31576.1"/>
    </source>
</evidence>
<sequence length="403" mass="44901">MDAETTCLLIVLFLLCLILEIQAQKKGFRGGSKSYEIHVEANSVGTNLHYELPESKVKATSKEDWQVDNDNAEMFAMNSPILATVNVKHPKFSMKGQWPEYKTSFKLPKDVSVASKRADFSKLFKIKTKVRKTDPDQSDEESSAGNEKASRNPLADEQPSGSGIKLKNLVGRLFSGRKPGKKKSHDEGMEMSQITRLILPITGMKNVNLSNPRVSSAMKGVIKHARKVVDEAKAVLNDAANFVTKVRKLVKVTKDHSKIHRQLHKVIAMKTSSTKHNEGNLNSVTPNAETPSSSKDREKTESVRLKEVVGSEERQNELNHAKASMQRIVHGHAHNDKAKTPGRGENKARTGMSAKGVEKRSFLDFKDIAEPRKLERKPRVHRRGLAETLESILSTINDLQEAS</sequence>
<evidence type="ECO:0000256" key="1">
    <source>
        <dbReference type="SAM" id="MobiDB-lite"/>
    </source>
</evidence>
<feature type="chain" id="PRO_5012021605" evidence="2">
    <location>
        <begin position="24"/>
        <end position="403"/>
    </location>
</feature>
<accession>A0A2B4SQC9</accession>
<proteinExistence type="predicted"/>
<dbReference type="OrthoDB" id="5957423at2759"/>
<feature type="region of interest" description="Disordered" evidence="1">
    <location>
        <begin position="332"/>
        <end position="357"/>
    </location>
</feature>
<protein>
    <submittedName>
        <fullName evidence="3">Uncharacterized protein</fullName>
    </submittedName>
</protein>
<dbReference type="AlphaFoldDB" id="A0A2B4SQC9"/>
<dbReference type="Proteomes" id="UP000225706">
    <property type="component" value="Unassembled WGS sequence"/>
</dbReference>
<feature type="region of interest" description="Disordered" evidence="1">
    <location>
        <begin position="129"/>
        <end position="164"/>
    </location>
</feature>
<feature type="region of interest" description="Disordered" evidence="1">
    <location>
        <begin position="270"/>
        <end position="317"/>
    </location>
</feature>
<organism evidence="3 4">
    <name type="scientific">Stylophora pistillata</name>
    <name type="common">Smooth cauliflower coral</name>
    <dbReference type="NCBI Taxonomy" id="50429"/>
    <lineage>
        <taxon>Eukaryota</taxon>
        <taxon>Metazoa</taxon>
        <taxon>Cnidaria</taxon>
        <taxon>Anthozoa</taxon>
        <taxon>Hexacorallia</taxon>
        <taxon>Scleractinia</taxon>
        <taxon>Astrocoeniina</taxon>
        <taxon>Pocilloporidae</taxon>
        <taxon>Stylophora</taxon>
    </lineage>
</organism>
<feature type="signal peptide" evidence="2">
    <location>
        <begin position="1"/>
        <end position="23"/>
    </location>
</feature>
<keyword evidence="4" id="KW-1185">Reference proteome</keyword>
<keyword evidence="2" id="KW-0732">Signal</keyword>
<reference evidence="4" key="1">
    <citation type="journal article" date="2017" name="bioRxiv">
        <title>Comparative analysis of the genomes of Stylophora pistillata and Acropora digitifera provides evidence for extensive differences between species of corals.</title>
        <authorList>
            <person name="Voolstra C.R."/>
            <person name="Li Y."/>
            <person name="Liew Y.J."/>
            <person name="Baumgarten S."/>
            <person name="Zoccola D."/>
            <person name="Flot J.-F."/>
            <person name="Tambutte S."/>
            <person name="Allemand D."/>
            <person name="Aranda M."/>
        </authorList>
    </citation>
    <scope>NUCLEOTIDE SEQUENCE [LARGE SCALE GENOMIC DNA]</scope>
</reference>
<feature type="compositionally biased region" description="Basic and acidic residues" evidence="1">
    <location>
        <begin position="294"/>
        <end position="317"/>
    </location>
</feature>